<evidence type="ECO:0000259" key="1">
    <source>
        <dbReference type="PROSITE" id="PS50815"/>
    </source>
</evidence>
<dbReference type="InterPro" id="IPR003511">
    <property type="entry name" value="HORMA_dom"/>
</dbReference>
<accession>A0A642US53</accession>
<keyword evidence="3" id="KW-1185">Reference proteome</keyword>
<dbReference type="InterPro" id="IPR036570">
    <property type="entry name" value="HORMA_dom_sf"/>
</dbReference>
<dbReference type="Gene3D" id="3.30.40.10">
    <property type="entry name" value="Zinc/RING finger domain, C3HC4 (zinc finger)"/>
    <property type="match status" value="1"/>
</dbReference>
<dbReference type="Proteomes" id="UP000761534">
    <property type="component" value="Unassembled WGS sequence"/>
</dbReference>
<evidence type="ECO:0000313" key="2">
    <source>
        <dbReference type="EMBL" id="KAA8904520.1"/>
    </source>
</evidence>
<evidence type="ECO:0000313" key="3">
    <source>
        <dbReference type="Proteomes" id="UP000761534"/>
    </source>
</evidence>
<dbReference type="InterPro" id="IPR013083">
    <property type="entry name" value="Znf_RING/FYVE/PHD"/>
</dbReference>
<proteinExistence type="predicted"/>
<name>A0A642US53_9ASCO</name>
<dbReference type="Gene3D" id="3.30.900.10">
    <property type="entry name" value="HORMA domain"/>
    <property type="match status" value="1"/>
</dbReference>
<protein>
    <recommendedName>
        <fullName evidence="1">HORMA domain-containing protein</fullName>
    </recommendedName>
</protein>
<sequence>MDAPEPCVDTQNASIIEDVVRYTFISLAFLRGIFSEVCFNDKVIEFDECQSQSQSSQQQSKTIRLKTLPRNRSQAADLYNSWVDSIIKVLRDGHLQSIILNIYNDQKLILECFTLELTSKSIDLKIRQGSDRSTTTVLQEFGFAKIMKRFIATIQTLPDLSETAARLVEMIIVHNSTTPPSYKVHEFATTTTTTQPNTRVQISSSSCQQTLLYDTGALPNGVKANLSCECGAYESDSKHLIKCSSCGYYVHASCYGFLGIRRPHTVKIVCFTCLHATTPELLYVAKTIILLRRVTKLRPPKNGLKPSYTQTISSKLGIPLQASSLLHTKLKELGYYSPSGKAYRKKIDPILFANTEKNTDNHPYSSVEPSLVQQLKNTGVFKINYRSDIDSIST</sequence>
<comment type="caution">
    <text evidence="2">The sequence shown here is derived from an EMBL/GenBank/DDBJ whole genome shotgun (WGS) entry which is preliminary data.</text>
</comment>
<dbReference type="SUPFAM" id="SSF57903">
    <property type="entry name" value="FYVE/PHD zinc finger"/>
    <property type="match status" value="1"/>
</dbReference>
<dbReference type="OrthoDB" id="1928087at2759"/>
<dbReference type="VEuPathDB" id="FungiDB:TRICI_005465"/>
<dbReference type="AlphaFoldDB" id="A0A642US53"/>
<organism evidence="2 3">
    <name type="scientific">Trichomonascus ciferrii</name>
    <dbReference type="NCBI Taxonomy" id="44093"/>
    <lineage>
        <taxon>Eukaryota</taxon>
        <taxon>Fungi</taxon>
        <taxon>Dikarya</taxon>
        <taxon>Ascomycota</taxon>
        <taxon>Saccharomycotina</taxon>
        <taxon>Dipodascomycetes</taxon>
        <taxon>Dipodascales</taxon>
        <taxon>Trichomonascaceae</taxon>
        <taxon>Trichomonascus</taxon>
        <taxon>Trichomonascus ciferrii complex</taxon>
    </lineage>
</organism>
<feature type="domain" description="HORMA" evidence="1">
    <location>
        <begin position="10"/>
        <end position="217"/>
    </location>
</feature>
<dbReference type="EMBL" id="SWFS01000429">
    <property type="protein sequence ID" value="KAA8904520.1"/>
    <property type="molecule type" value="Genomic_DNA"/>
</dbReference>
<dbReference type="InterPro" id="IPR011011">
    <property type="entry name" value="Znf_FYVE_PHD"/>
</dbReference>
<reference evidence="2" key="1">
    <citation type="journal article" date="2019" name="G3 (Bethesda)">
        <title>Genome Assemblies of Two Rare Opportunistic Yeast Pathogens: Diutina rugosa (syn. Candida rugosa) and Trichomonascus ciferrii (syn. Candida ciferrii).</title>
        <authorList>
            <person name="Mixao V."/>
            <person name="Saus E."/>
            <person name="Hansen A.P."/>
            <person name="Lass-Florl C."/>
            <person name="Gabaldon T."/>
        </authorList>
    </citation>
    <scope>NUCLEOTIDE SEQUENCE</scope>
    <source>
        <strain evidence="2">CBS 4856</strain>
    </source>
</reference>
<gene>
    <name evidence="2" type="ORF">TRICI_005465</name>
</gene>
<dbReference type="Pfam" id="PF02301">
    <property type="entry name" value="HORMA"/>
    <property type="match status" value="1"/>
</dbReference>
<dbReference type="SUPFAM" id="SSF56019">
    <property type="entry name" value="The spindle assembly checkpoint protein mad2"/>
    <property type="match status" value="1"/>
</dbReference>
<dbReference type="PROSITE" id="PS50815">
    <property type="entry name" value="HORMA"/>
    <property type="match status" value="1"/>
</dbReference>